<evidence type="ECO:0000259" key="3">
    <source>
        <dbReference type="Pfam" id="PF25023"/>
    </source>
</evidence>
<feature type="domain" description="DUF6531" evidence="2">
    <location>
        <begin position="339"/>
        <end position="412"/>
    </location>
</feature>
<dbReference type="PRINTS" id="PR00394">
    <property type="entry name" value="RHSPROTEIN"/>
</dbReference>
<dbReference type="EMBL" id="UFYH01000001">
    <property type="protein sequence ID" value="STC96825.1"/>
    <property type="molecule type" value="Genomic_DNA"/>
</dbReference>
<comment type="caution">
    <text evidence="4">The sequence shown here is derived from an EMBL/GenBank/DDBJ whole genome shotgun (WGS) entry which is preliminary data.</text>
</comment>
<dbReference type="Gene3D" id="2.60.200.60">
    <property type="match status" value="1"/>
</dbReference>
<evidence type="ECO:0000313" key="5">
    <source>
        <dbReference type="Proteomes" id="UP000254849"/>
    </source>
</evidence>
<dbReference type="Proteomes" id="UP000254849">
    <property type="component" value="Unassembled WGS sequence"/>
</dbReference>
<dbReference type="InterPro" id="IPR008727">
    <property type="entry name" value="PAAR_motif"/>
</dbReference>
<evidence type="ECO:0000313" key="4">
    <source>
        <dbReference type="EMBL" id="STC96825.1"/>
    </source>
</evidence>
<sequence length="1522" mass="172381">MSELLAARIHDPLVHSSLIADVVSGVVEGAICLAALAGGMALMSNPFTAVIGVAVIGVAYATDWPEKIGDFVGKGVDAISNFFGGGGPPDATISSGSPNVFIMRKAAARAAGTVDHNYLNNPVPQESFFDAAKKMAVGMAIDILELTQISMPTMDEIWAGTKAVAKNSGSTIKNFATGVWDNLTQPVVEGASPYAEAAPGDTVDCTKGHMATGTNFLAEGSKKVLINGQPASRNGDRSTCEAKVQVLENSRVYIGGESIVVRDIRSGKNFWARLIGNAIGSLGPGILRNLSKGLFRAIFNRRMGKMFCCQLLSDFTMGLTTIALLQAGRIGSESRQTQHPVDIASGAKILAGGEDRDFTLEDRIPLIWQRVYNSRNLATGMLGAGWLLPFETRFFRLENNEFIWRDMSGRDLGLGELTPGDVVDYLEDGVTLYYTVSGTLMLQMTSGEYHVYEPDPTRPGEWRLFRIYDRHENCQYYSWDEHGRLARISGDNEALDVELAYEKTHGRLASVHQVCNGERRLLVTYGYNEHGQLTDVTDADGIVTRRFGWDRASDMMGWHSYSTNLSVHYQWQPAADAPNWRVCGYQVLDDQDNVLERWRIDADEAKRCATVSCDAGFLTRHCWDFLYRITEYTDRHGGVWRYEWADYAELLTAATTPDGSRWVYGYDEHGNLTEVRDPLGHSTFTTWHPAFAFPVKEVLPDGATWQYEYNPRGDVVALTDPKGGVTRFEWNEQGDLVQQTDALNNTHRFWWNERGQLVRDEDCSGNQSHRLYDDAGRPLSASDAEGNTDRWTLTAAGRLRTWRRADGRETHYEYDRAGLLCGQDDDGLRERKVTRNARGQVVSAADPAGHLTRLRYDRFGRLTTLVNPNRESWRFEYDAAGRLTGQRDYAGRLTEYRHDALGQVTEVIRHPLPGSADAPLVTAFEYDVLGRLTARETAEHRTEYRHNTLSLEIRRATRAEWRQALLEEREPEWDAVLVFTRNAAGELVSEENHGGKFGYEYDALGNLSSTTFPDGRELATLRYGTGHLLEMQLRHGGATHTLAAYGRDRLHREISRSQGVLSQETRYDAAGRVTQRTVLDARRELVFERRYRWDRTDQIVQQIHTDATPATPGEKYSQYLWGYDAAGQVTKAVEPQKEERFFWDAAGNRTEEHRNPVWHNLLLRLDGLKLDYDGFGRLTRRQDKSGVIQHFAYDDEQRVKEIRFEGNAEFRRVEYRYDPLGRRTHKVLWRYNDRQPETIRFGWQGLQLAGEQSDREPDHYVQYVYTEGSYEPLARIDSVFDDCEIYWYHTELNGLPERVTDADGQTVWRGHFSTWGETERELSVPQWQVPQNLRFQGQYLDRESGLHYNLFRYYDPVAGRYTQMDPIGLAGGINTYSYVGDPLTWVDPLGLMCETTSKKWIQAFEREHGDAGIHGLRRHGAGTTLEQQKYRATTGYTPDAVPGRPVDATRFLTYQDHQQAIERALKEYDPKIHTNGKVDFDMPQTVAEGYKMGGEEYFSTRRVRASFNTKTGKMYSIFGIAE</sequence>
<dbReference type="NCBIfam" id="TIGR01643">
    <property type="entry name" value="YD_repeat_2x"/>
    <property type="match status" value="7"/>
</dbReference>
<dbReference type="PANTHER" id="PTHR32305:SF15">
    <property type="entry name" value="PROTEIN RHSA-RELATED"/>
    <property type="match status" value="1"/>
</dbReference>
<organism evidence="4 5">
    <name type="scientific">Cronobacter universalis NCTC 9529</name>
    <dbReference type="NCBI Taxonomy" id="1074000"/>
    <lineage>
        <taxon>Bacteria</taxon>
        <taxon>Pseudomonadati</taxon>
        <taxon>Pseudomonadota</taxon>
        <taxon>Gammaproteobacteria</taxon>
        <taxon>Enterobacterales</taxon>
        <taxon>Enterobacteriaceae</taxon>
        <taxon>Cronobacter</taxon>
    </lineage>
</organism>
<dbReference type="InterPro" id="IPR045351">
    <property type="entry name" value="DUF6531"/>
</dbReference>
<dbReference type="Pfam" id="PF05593">
    <property type="entry name" value="RHS_repeat"/>
    <property type="match status" value="2"/>
</dbReference>
<dbReference type="InterPro" id="IPR056823">
    <property type="entry name" value="TEN-like_YD-shell"/>
</dbReference>
<dbReference type="Pfam" id="PF25023">
    <property type="entry name" value="TEN_YD-shell"/>
    <property type="match status" value="1"/>
</dbReference>
<dbReference type="InterPro" id="IPR031325">
    <property type="entry name" value="RHS_repeat"/>
</dbReference>
<evidence type="ECO:0000259" key="2">
    <source>
        <dbReference type="Pfam" id="PF20148"/>
    </source>
</evidence>
<accession>A0ABY1VWY6</accession>
<keyword evidence="5" id="KW-1185">Reference proteome</keyword>
<dbReference type="NCBIfam" id="TIGR03696">
    <property type="entry name" value="Rhs_assc_core"/>
    <property type="match status" value="1"/>
</dbReference>
<evidence type="ECO:0000256" key="1">
    <source>
        <dbReference type="ARBA" id="ARBA00022737"/>
    </source>
</evidence>
<proteinExistence type="predicted"/>
<feature type="domain" description="Teneurin-like YD-shell" evidence="3">
    <location>
        <begin position="756"/>
        <end position="1365"/>
    </location>
</feature>
<dbReference type="RefSeq" id="WP_236692220.1">
    <property type="nucleotide sequence ID" value="NZ_CP012257.1"/>
</dbReference>
<dbReference type="InterPro" id="IPR050708">
    <property type="entry name" value="T6SS_VgrG/RHS"/>
</dbReference>
<keyword evidence="1" id="KW-0677">Repeat</keyword>
<dbReference type="Pfam" id="PF05488">
    <property type="entry name" value="PAAR_motif"/>
    <property type="match status" value="1"/>
</dbReference>
<gene>
    <name evidence="4" type="primary">wapA_2</name>
    <name evidence="4" type="ORF">NCTC9529_00071</name>
</gene>
<protein>
    <submittedName>
        <fullName evidence="4">Cell wall-associated polypeptide CWBP200</fullName>
    </submittedName>
</protein>
<name>A0ABY1VWY6_9ENTR</name>
<reference evidence="4 5" key="1">
    <citation type="submission" date="2018-06" db="EMBL/GenBank/DDBJ databases">
        <authorList>
            <consortium name="Pathogen Informatics"/>
            <person name="Doyle S."/>
        </authorList>
    </citation>
    <scope>NUCLEOTIDE SEQUENCE [LARGE SCALE GENOMIC DNA]</scope>
    <source>
        <strain evidence="5">NCTC 9529</strain>
    </source>
</reference>
<dbReference type="PANTHER" id="PTHR32305">
    <property type="match status" value="1"/>
</dbReference>
<dbReference type="InterPro" id="IPR006530">
    <property type="entry name" value="YD"/>
</dbReference>
<dbReference type="Gene3D" id="2.180.10.10">
    <property type="entry name" value="RHS repeat-associated core"/>
    <property type="match status" value="3"/>
</dbReference>
<dbReference type="InterPro" id="IPR022385">
    <property type="entry name" value="Rhs_assc_core"/>
</dbReference>
<dbReference type="Pfam" id="PF20148">
    <property type="entry name" value="DUF6531"/>
    <property type="match status" value="1"/>
</dbReference>